<feature type="region of interest" description="Disordered" evidence="1">
    <location>
        <begin position="1"/>
        <end position="100"/>
    </location>
</feature>
<keyword evidence="3" id="KW-1185">Reference proteome</keyword>
<evidence type="ECO:0000313" key="3">
    <source>
        <dbReference type="Proteomes" id="UP001417504"/>
    </source>
</evidence>
<name>A0AAP0JDN8_9MAGN</name>
<proteinExistence type="predicted"/>
<accession>A0AAP0JDN8</accession>
<organism evidence="2 3">
    <name type="scientific">Stephania japonica</name>
    <dbReference type="NCBI Taxonomy" id="461633"/>
    <lineage>
        <taxon>Eukaryota</taxon>
        <taxon>Viridiplantae</taxon>
        <taxon>Streptophyta</taxon>
        <taxon>Embryophyta</taxon>
        <taxon>Tracheophyta</taxon>
        <taxon>Spermatophyta</taxon>
        <taxon>Magnoliopsida</taxon>
        <taxon>Ranunculales</taxon>
        <taxon>Menispermaceae</taxon>
        <taxon>Menispermoideae</taxon>
        <taxon>Cissampelideae</taxon>
        <taxon>Stephania</taxon>
    </lineage>
</organism>
<dbReference type="EMBL" id="JBBNAE010000004">
    <property type="protein sequence ID" value="KAK9131042.1"/>
    <property type="molecule type" value="Genomic_DNA"/>
</dbReference>
<gene>
    <name evidence="2" type="ORF">Sjap_011529</name>
</gene>
<comment type="caution">
    <text evidence="2">The sequence shown here is derived from an EMBL/GenBank/DDBJ whole genome shotgun (WGS) entry which is preliminary data.</text>
</comment>
<dbReference type="Proteomes" id="UP001417504">
    <property type="component" value="Unassembled WGS sequence"/>
</dbReference>
<evidence type="ECO:0000313" key="2">
    <source>
        <dbReference type="EMBL" id="KAK9131042.1"/>
    </source>
</evidence>
<sequence>MRKGLNLSPFEKSARLNTAHASKLPKNSYENPFIIEDGEEKGLTTDGMDMQEEDNHNIHFAKPFKRCDSVDEEEYEANEDALDDDSHNVGDGQEDPIEGQMPEVVPIDEEASDDEEANEGSGDEVYSVEEGAKLHAADEEDEADVEGHEEGINGYEHDEDVHDHGEELCEHDEHVDVHVDEQIDDHISEQMDEHMEETHEGAANRVGDQEVQQIYTKEIMKRFNAMQHSMQQALAEMHQTFIWLQRELEKAITTKIVAAQTIDKVDARLLAHGAELRKDILKVVKEGDEANPSERHPKPRNHFSTGFVYAVGSL</sequence>
<reference evidence="2 3" key="1">
    <citation type="submission" date="2024-01" db="EMBL/GenBank/DDBJ databases">
        <title>Genome assemblies of Stephania.</title>
        <authorList>
            <person name="Yang L."/>
        </authorList>
    </citation>
    <scope>NUCLEOTIDE SEQUENCE [LARGE SCALE GENOMIC DNA]</scope>
    <source>
        <strain evidence="2">QJT</strain>
        <tissue evidence="2">Leaf</tissue>
    </source>
</reference>
<feature type="compositionally biased region" description="Acidic residues" evidence="1">
    <location>
        <begin position="70"/>
        <end position="83"/>
    </location>
</feature>
<protein>
    <submittedName>
        <fullName evidence="2">Uncharacterized protein</fullName>
    </submittedName>
</protein>
<evidence type="ECO:0000256" key="1">
    <source>
        <dbReference type="SAM" id="MobiDB-lite"/>
    </source>
</evidence>
<dbReference type="AlphaFoldDB" id="A0AAP0JDN8"/>